<proteinExistence type="predicted"/>
<gene>
    <name evidence="3" type="ORF">OFUS_LOCUS11208</name>
</gene>
<keyword evidence="2" id="KW-0812">Transmembrane</keyword>
<comment type="caution">
    <text evidence="3">The sequence shown here is derived from an EMBL/GenBank/DDBJ whole genome shotgun (WGS) entry which is preliminary data.</text>
</comment>
<keyword evidence="2" id="KW-0472">Membrane</keyword>
<name>A0A8J1XE52_OWEFU</name>
<evidence type="ECO:0000313" key="4">
    <source>
        <dbReference type="Proteomes" id="UP000749559"/>
    </source>
</evidence>
<reference evidence="3" key="1">
    <citation type="submission" date="2022-03" db="EMBL/GenBank/DDBJ databases">
        <authorList>
            <person name="Martin C."/>
        </authorList>
    </citation>
    <scope>NUCLEOTIDE SEQUENCE</scope>
</reference>
<accession>A0A8J1XE52</accession>
<sequence length="226" mass="25597">MRLKQKDVPSGLVYEQNIILIHRTSLPHLEHGLLAKMLRVRSVTLADEMRENYYYEHIGMTSHNETFSLEPTEVPFIKYPEQIPTFPQPIFSASNGGAVSRKDFYLIAGLVAGVLCISLFLWCSKYRGRKAVFQPVLPKCISNRSRSGINFHVIIIGLLIIGLLQFSTPFLYLNYPFPKSEPPRKTGAIPKDIRNGNVFQKGAPLQKGQENLPNKDSSVKQAFNHK</sequence>
<evidence type="ECO:0000313" key="3">
    <source>
        <dbReference type="EMBL" id="CAH1785102.1"/>
    </source>
</evidence>
<dbReference type="EMBL" id="CAIIXF020000005">
    <property type="protein sequence ID" value="CAH1785102.1"/>
    <property type="molecule type" value="Genomic_DNA"/>
</dbReference>
<feature type="region of interest" description="Disordered" evidence="1">
    <location>
        <begin position="203"/>
        <end position="226"/>
    </location>
</feature>
<feature type="compositionally biased region" description="Polar residues" evidence="1">
    <location>
        <begin position="208"/>
        <end position="226"/>
    </location>
</feature>
<feature type="transmembrane region" description="Helical" evidence="2">
    <location>
        <begin position="149"/>
        <end position="172"/>
    </location>
</feature>
<feature type="transmembrane region" description="Helical" evidence="2">
    <location>
        <begin position="104"/>
        <end position="123"/>
    </location>
</feature>
<protein>
    <submittedName>
        <fullName evidence="3">Uncharacterized protein</fullName>
    </submittedName>
</protein>
<dbReference type="Proteomes" id="UP000749559">
    <property type="component" value="Unassembled WGS sequence"/>
</dbReference>
<evidence type="ECO:0000256" key="1">
    <source>
        <dbReference type="SAM" id="MobiDB-lite"/>
    </source>
</evidence>
<keyword evidence="4" id="KW-1185">Reference proteome</keyword>
<dbReference type="AlphaFoldDB" id="A0A8J1XE52"/>
<organism evidence="3 4">
    <name type="scientific">Owenia fusiformis</name>
    <name type="common">Polychaete worm</name>
    <dbReference type="NCBI Taxonomy" id="6347"/>
    <lineage>
        <taxon>Eukaryota</taxon>
        <taxon>Metazoa</taxon>
        <taxon>Spiralia</taxon>
        <taxon>Lophotrochozoa</taxon>
        <taxon>Annelida</taxon>
        <taxon>Polychaeta</taxon>
        <taxon>Sedentaria</taxon>
        <taxon>Canalipalpata</taxon>
        <taxon>Sabellida</taxon>
        <taxon>Oweniida</taxon>
        <taxon>Oweniidae</taxon>
        <taxon>Owenia</taxon>
    </lineage>
</organism>
<keyword evidence="2" id="KW-1133">Transmembrane helix</keyword>
<evidence type="ECO:0000256" key="2">
    <source>
        <dbReference type="SAM" id="Phobius"/>
    </source>
</evidence>